<dbReference type="EnsemblProtists" id="EOD40051">
    <property type="protein sequence ID" value="EOD40051"/>
    <property type="gene ID" value="EMIHUDRAFT_372901"/>
</dbReference>
<dbReference type="GeneID" id="17249956"/>
<organism evidence="2 3">
    <name type="scientific">Emiliania huxleyi (strain CCMP1516)</name>
    <dbReference type="NCBI Taxonomy" id="280463"/>
    <lineage>
        <taxon>Eukaryota</taxon>
        <taxon>Haptista</taxon>
        <taxon>Haptophyta</taxon>
        <taxon>Prymnesiophyceae</taxon>
        <taxon>Isochrysidales</taxon>
        <taxon>Noelaerhabdaceae</taxon>
        <taxon>Emiliania</taxon>
    </lineage>
</organism>
<dbReference type="KEGG" id="ehx:EMIHUDRAFT_374566"/>
<dbReference type="Proteomes" id="UP000013827">
    <property type="component" value="Unassembled WGS sequence"/>
</dbReference>
<dbReference type="RefSeq" id="XP_005792480.1">
    <property type="nucleotide sequence ID" value="XM_005792423.1"/>
</dbReference>
<protein>
    <submittedName>
        <fullName evidence="2">Uncharacterized protein</fullName>
    </submittedName>
</protein>
<name>A0A0D3KWB6_EMIH1</name>
<dbReference type="PaxDb" id="2903-EOD03806"/>
<dbReference type="KEGG" id="ehx:EMIHUDRAFT_372901"/>
<dbReference type="GeneID" id="17285323"/>
<dbReference type="RefSeq" id="XP_005756235.1">
    <property type="nucleotide sequence ID" value="XM_005756178.1"/>
</dbReference>
<sequence>MQRELRALQPGAGLDAPLPKASGGGWVDPTGLRRKSPDHELPPYAEASFRTLTFVMTRAPRLADFPREPTYRRDSIDLLFRHYYKRP</sequence>
<feature type="region of interest" description="Disordered" evidence="1">
    <location>
        <begin position="1"/>
        <end position="41"/>
    </location>
</feature>
<reference evidence="3" key="1">
    <citation type="journal article" date="2013" name="Nature">
        <title>Pan genome of the phytoplankton Emiliania underpins its global distribution.</title>
        <authorList>
            <person name="Read B.A."/>
            <person name="Kegel J."/>
            <person name="Klute M.J."/>
            <person name="Kuo A."/>
            <person name="Lefebvre S.C."/>
            <person name="Maumus F."/>
            <person name="Mayer C."/>
            <person name="Miller J."/>
            <person name="Monier A."/>
            <person name="Salamov A."/>
            <person name="Young J."/>
            <person name="Aguilar M."/>
            <person name="Claverie J.M."/>
            <person name="Frickenhaus S."/>
            <person name="Gonzalez K."/>
            <person name="Herman E.K."/>
            <person name="Lin Y.C."/>
            <person name="Napier J."/>
            <person name="Ogata H."/>
            <person name="Sarno A.F."/>
            <person name="Shmutz J."/>
            <person name="Schroeder D."/>
            <person name="de Vargas C."/>
            <person name="Verret F."/>
            <person name="von Dassow P."/>
            <person name="Valentin K."/>
            <person name="Van de Peer Y."/>
            <person name="Wheeler G."/>
            <person name="Dacks J.B."/>
            <person name="Delwiche C.F."/>
            <person name="Dyhrman S.T."/>
            <person name="Glockner G."/>
            <person name="John U."/>
            <person name="Richards T."/>
            <person name="Worden A.Z."/>
            <person name="Zhang X."/>
            <person name="Grigoriev I.V."/>
            <person name="Allen A.E."/>
            <person name="Bidle K."/>
            <person name="Borodovsky M."/>
            <person name="Bowler C."/>
            <person name="Brownlee C."/>
            <person name="Cock J.M."/>
            <person name="Elias M."/>
            <person name="Gladyshev V.N."/>
            <person name="Groth M."/>
            <person name="Guda C."/>
            <person name="Hadaegh A."/>
            <person name="Iglesias-Rodriguez M.D."/>
            <person name="Jenkins J."/>
            <person name="Jones B.M."/>
            <person name="Lawson T."/>
            <person name="Leese F."/>
            <person name="Lindquist E."/>
            <person name="Lobanov A."/>
            <person name="Lomsadze A."/>
            <person name="Malik S.B."/>
            <person name="Marsh M.E."/>
            <person name="Mackinder L."/>
            <person name="Mock T."/>
            <person name="Mueller-Roeber B."/>
            <person name="Pagarete A."/>
            <person name="Parker M."/>
            <person name="Probert I."/>
            <person name="Quesneville H."/>
            <person name="Raines C."/>
            <person name="Rensing S.A."/>
            <person name="Riano-Pachon D.M."/>
            <person name="Richier S."/>
            <person name="Rokitta S."/>
            <person name="Shiraiwa Y."/>
            <person name="Soanes D.M."/>
            <person name="van der Giezen M."/>
            <person name="Wahlund T.M."/>
            <person name="Williams B."/>
            <person name="Wilson W."/>
            <person name="Wolfe G."/>
            <person name="Wurch L.L."/>
        </authorList>
    </citation>
    <scope>NUCLEOTIDE SEQUENCE</scope>
</reference>
<evidence type="ECO:0000313" key="2">
    <source>
        <dbReference type="EnsemblProtists" id="EOD40051"/>
    </source>
</evidence>
<dbReference type="AlphaFoldDB" id="A0A0D3KWB6"/>
<evidence type="ECO:0000256" key="1">
    <source>
        <dbReference type="SAM" id="MobiDB-lite"/>
    </source>
</evidence>
<reference evidence="2" key="2">
    <citation type="submission" date="2024-10" db="UniProtKB">
        <authorList>
            <consortium name="EnsemblProtists"/>
        </authorList>
    </citation>
    <scope>IDENTIFICATION</scope>
</reference>
<dbReference type="EnsemblProtists" id="EOD03806">
    <property type="protein sequence ID" value="EOD03806"/>
    <property type="gene ID" value="EMIHUDRAFT_374566"/>
</dbReference>
<accession>A0A0D3KWB6</accession>
<dbReference type="HOGENOM" id="CLU_2488108_0_0_1"/>
<proteinExistence type="predicted"/>
<evidence type="ECO:0000313" key="3">
    <source>
        <dbReference type="Proteomes" id="UP000013827"/>
    </source>
</evidence>
<keyword evidence="3" id="KW-1185">Reference proteome</keyword>